<keyword evidence="4" id="KW-0472">Membrane</keyword>
<dbReference type="PROSITE" id="PS51072">
    <property type="entry name" value="MHD"/>
    <property type="match status" value="1"/>
</dbReference>
<dbReference type="InterPro" id="IPR001392">
    <property type="entry name" value="Clathrin_mu"/>
</dbReference>
<dbReference type="PIRSF" id="PIRSF005992">
    <property type="entry name" value="Clathrin_mu"/>
    <property type="match status" value="1"/>
</dbReference>
<keyword evidence="2 5" id="KW-0813">Transport</keyword>
<dbReference type="SUPFAM" id="SSF49447">
    <property type="entry name" value="Second domain of Mu2 adaptin subunit (ap50) of ap2 adaptor"/>
    <property type="match status" value="1"/>
</dbReference>
<feature type="domain" description="MHD" evidence="6">
    <location>
        <begin position="188"/>
        <end position="428"/>
    </location>
</feature>
<dbReference type="InterPro" id="IPR018240">
    <property type="entry name" value="Clathrin_mu_CS"/>
</dbReference>
<dbReference type="OrthoDB" id="870at2759"/>
<keyword evidence="3 5" id="KW-0653">Protein transport</keyword>
<dbReference type="HOGENOM" id="CLU_026996_6_1_1"/>
<dbReference type="PROSITE" id="PS00990">
    <property type="entry name" value="CLAT_ADAPTOR_M_1"/>
    <property type="match status" value="1"/>
</dbReference>
<evidence type="ECO:0000256" key="2">
    <source>
        <dbReference type="ARBA" id="ARBA00022448"/>
    </source>
</evidence>
<dbReference type="Proteomes" id="UP000008370">
    <property type="component" value="Unassembled WGS sequence"/>
</dbReference>
<accession>K5WK94</accession>
<protein>
    <recommendedName>
        <fullName evidence="6">MHD domain-containing protein</fullName>
    </recommendedName>
</protein>
<sequence>MAIDGLIILDSTGRAIIQSGFRSSSPAFPLLHIEALNTALAKASRPTDVDPVLYVSSLELDTPSACCHVKHDDLRLLCPVSGDIDPLYVFAFLQAFVDILREYFGQISAETLKDNFDVVYQLLEETLDASGHPSTTYSNALRDIVLPPSLLQKVLSVAGVTGLASQSSNSHPFASPIPWRKMGVRYNNNEIFFDIVEELRAIVNKGGVAAMSQVWGSVQSNCKLSGTPDLLLSLANSQTMTDCSFHPCVRLQRWTRDRQLSFVPPDGQFTLMSYRYQPSGTHQVAVPFVIKASVTLLTAYTGIFDLTVSSRLATRVVEKMTVDWFLGDGASGASCTASNASSWTFEPSTKTLRWEMKNIAPSSSFTLRGHFISATKVPRPSHAFRVKFEVLQHMFSALKVDQLKLTGELYKPYKGLRGRSMGDVEWRW</sequence>
<dbReference type="SUPFAM" id="SSF64356">
    <property type="entry name" value="SNARE-like"/>
    <property type="match status" value="1"/>
</dbReference>
<evidence type="ECO:0000256" key="1">
    <source>
        <dbReference type="ARBA" id="ARBA00004308"/>
    </source>
</evidence>
<dbReference type="Gene3D" id="2.60.40.1170">
    <property type="entry name" value="Mu homology domain, subdomain B"/>
    <property type="match status" value="2"/>
</dbReference>
<dbReference type="STRING" id="650164.K5WK94"/>
<dbReference type="RefSeq" id="XP_007392132.1">
    <property type="nucleotide sequence ID" value="XM_007392070.1"/>
</dbReference>
<dbReference type="KEGG" id="pco:PHACADRAFT_157976"/>
<organism evidence="7 8">
    <name type="scientific">Phanerochaete carnosa (strain HHB-10118-sp)</name>
    <name type="common">White-rot fungus</name>
    <name type="synonym">Peniophora carnosa</name>
    <dbReference type="NCBI Taxonomy" id="650164"/>
    <lineage>
        <taxon>Eukaryota</taxon>
        <taxon>Fungi</taxon>
        <taxon>Dikarya</taxon>
        <taxon>Basidiomycota</taxon>
        <taxon>Agaricomycotina</taxon>
        <taxon>Agaricomycetes</taxon>
        <taxon>Polyporales</taxon>
        <taxon>Phanerochaetaceae</taxon>
        <taxon>Phanerochaete</taxon>
    </lineage>
</organism>
<dbReference type="Pfam" id="PF00928">
    <property type="entry name" value="Adap_comp_sub"/>
    <property type="match status" value="1"/>
</dbReference>
<dbReference type="GeneID" id="18909092"/>
<dbReference type="InterPro" id="IPR028565">
    <property type="entry name" value="MHD"/>
</dbReference>
<comment type="similarity">
    <text evidence="5">Belongs to the adaptor complexes medium subunit family.</text>
</comment>
<dbReference type="InParanoid" id="K5WK94"/>
<gene>
    <name evidence="7" type="ORF">PHACADRAFT_157976</name>
</gene>
<evidence type="ECO:0000256" key="4">
    <source>
        <dbReference type="ARBA" id="ARBA00023136"/>
    </source>
</evidence>
<dbReference type="FunCoup" id="K5WK94">
    <property type="interactions" value="12"/>
</dbReference>
<evidence type="ECO:0000259" key="6">
    <source>
        <dbReference type="PROSITE" id="PS51072"/>
    </source>
</evidence>
<dbReference type="InterPro" id="IPR011012">
    <property type="entry name" value="Longin-like_dom_sf"/>
</dbReference>
<dbReference type="Gene3D" id="3.30.450.60">
    <property type="match status" value="1"/>
</dbReference>
<dbReference type="PANTHER" id="PTHR10529">
    <property type="entry name" value="AP COMPLEX SUBUNIT MU"/>
    <property type="match status" value="1"/>
</dbReference>
<dbReference type="AlphaFoldDB" id="K5WK94"/>
<evidence type="ECO:0000256" key="3">
    <source>
        <dbReference type="ARBA" id="ARBA00022927"/>
    </source>
</evidence>
<keyword evidence="8" id="KW-1185">Reference proteome</keyword>
<dbReference type="GO" id="GO:0016192">
    <property type="term" value="P:vesicle-mediated transport"/>
    <property type="evidence" value="ECO:0007669"/>
    <property type="project" value="InterPro"/>
</dbReference>
<dbReference type="GO" id="GO:0030131">
    <property type="term" value="C:clathrin adaptor complex"/>
    <property type="evidence" value="ECO:0007669"/>
    <property type="project" value="UniProtKB-UniRule"/>
</dbReference>
<dbReference type="EMBL" id="JH930469">
    <property type="protein sequence ID" value="EKM59574.1"/>
    <property type="molecule type" value="Genomic_DNA"/>
</dbReference>
<dbReference type="GO" id="GO:0012505">
    <property type="term" value="C:endomembrane system"/>
    <property type="evidence" value="ECO:0007669"/>
    <property type="project" value="UniProtKB-SubCell"/>
</dbReference>
<dbReference type="PRINTS" id="PR00314">
    <property type="entry name" value="CLATHRINADPT"/>
</dbReference>
<dbReference type="CDD" id="cd09252">
    <property type="entry name" value="AP-3_Mu3_Cterm"/>
    <property type="match status" value="1"/>
</dbReference>
<proteinExistence type="inferred from homology"/>
<dbReference type="GO" id="GO:0006886">
    <property type="term" value="P:intracellular protein transport"/>
    <property type="evidence" value="ECO:0007669"/>
    <property type="project" value="UniProtKB-UniRule"/>
</dbReference>
<evidence type="ECO:0000256" key="5">
    <source>
        <dbReference type="PIRNR" id="PIRNR005992"/>
    </source>
</evidence>
<reference evidence="7 8" key="1">
    <citation type="journal article" date="2012" name="BMC Genomics">
        <title>Comparative genomics of the white-rot fungi, Phanerochaete carnosa and P. chrysosporium, to elucidate the genetic basis of the distinct wood types they colonize.</title>
        <authorList>
            <person name="Suzuki H."/>
            <person name="MacDonald J."/>
            <person name="Syed K."/>
            <person name="Salamov A."/>
            <person name="Hori C."/>
            <person name="Aerts A."/>
            <person name="Henrissat B."/>
            <person name="Wiebenga A."/>
            <person name="vanKuyk P.A."/>
            <person name="Barry K."/>
            <person name="Lindquist E."/>
            <person name="LaButti K."/>
            <person name="Lapidus A."/>
            <person name="Lucas S."/>
            <person name="Coutinho P."/>
            <person name="Gong Y."/>
            <person name="Samejima M."/>
            <person name="Mahadevan R."/>
            <person name="Abou-Zaid M."/>
            <person name="de Vries R.P."/>
            <person name="Igarashi K."/>
            <person name="Yadav J.S."/>
            <person name="Grigoriev I.V."/>
            <person name="Master E.R."/>
        </authorList>
    </citation>
    <scope>NUCLEOTIDE SEQUENCE [LARGE SCALE GENOMIC DNA]</scope>
    <source>
        <strain evidence="7 8">HHB-10118-sp</strain>
    </source>
</reference>
<comment type="subcellular location">
    <subcellularLocation>
        <location evidence="1">Endomembrane system</location>
    </subcellularLocation>
</comment>
<dbReference type="InterPro" id="IPR050431">
    <property type="entry name" value="Adaptor_comp_med_subunit"/>
</dbReference>
<name>K5WK94_PHACS</name>
<evidence type="ECO:0000313" key="8">
    <source>
        <dbReference type="Proteomes" id="UP000008370"/>
    </source>
</evidence>
<dbReference type="InterPro" id="IPR036168">
    <property type="entry name" value="AP2_Mu_C_sf"/>
</dbReference>
<dbReference type="CDD" id="cd14837">
    <property type="entry name" value="AP3_Mu_N"/>
    <property type="match status" value="1"/>
</dbReference>
<evidence type="ECO:0000313" key="7">
    <source>
        <dbReference type="EMBL" id="EKM59574.1"/>
    </source>
</evidence>